<organism evidence="2 3">
    <name type="scientific">Acinetobacter baylyi</name>
    <dbReference type="NCBI Taxonomy" id="202950"/>
    <lineage>
        <taxon>Bacteria</taxon>
        <taxon>Pseudomonadati</taxon>
        <taxon>Pseudomonadota</taxon>
        <taxon>Gammaproteobacteria</taxon>
        <taxon>Moraxellales</taxon>
        <taxon>Moraxellaceae</taxon>
        <taxon>Acinetobacter</taxon>
    </lineage>
</organism>
<evidence type="ECO:0000313" key="3">
    <source>
        <dbReference type="Proteomes" id="UP001233360"/>
    </source>
</evidence>
<dbReference type="Pfam" id="PF13557">
    <property type="entry name" value="Phenol_MetA_deg"/>
    <property type="match status" value="1"/>
</dbReference>
<keyword evidence="3" id="KW-1185">Reference proteome</keyword>
<dbReference type="InterPro" id="IPR025737">
    <property type="entry name" value="FApF"/>
</dbReference>
<comment type="caution">
    <text evidence="2">The sequence shown here is derived from an EMBL/GenBank/DDBJ whole genome shotgun (WGS) entry which is preliminary data.</text>
</comment>
<feature type="chain" id="PRO_5046038782" description="Transporter" evidence="1">
    <location>
        <begin position="23"/>
        <end position="288"/>
    </location>
</feature>
<evidence type="ECO:0008006" key="4">
    <source>
        <dbReference type="Google" id="ProtNLM"/>
    </source>
</evidence>
<feature type="signal peptide" evidence="1">
    <location>
        <begin position="1"/>
        <end position="22"/>
    </location>
</feature>
<evidence type="ECO:0000313" key="2">
    <source>
        <dbReference type="EMBL" id="MDQ1207395.1"/>
    </source>
</evidence>
<proteinExistence type="predicted"/>
<accession>A0ABU0US65</accession>
<dbReference type="EMBL" id="JAUTBK010000002">
    <property type="protein sequence ID" value="MDQ1207395.1"/>
    <property type="molecule type" value="Genomic_DNA"/>
</dbReference>
<protein>
    <recommendedName>
        <fullName evidence="4">Transporter</fullName>
    </recommendedName>
</protein>
<gene>
    <name evidence="2" type="ORF">QE380_000318</name>
</gene>
<reference evidence="2 3" key="1">
    <citation type="submission" date="2023-07" db="EMBL/GenBank/DDBJ databases">
        <title>Functional and genomic diversity of the sorghum phyllosphere microbiome.</title>
        <authorList>
            <person name="Shade A."/>
        </authorList>
    </citation>
    <scope>NUCLEOTIDE SEQUENCE [LARGE SCALE GENOMIC DNA]</scope>
    <source>
        <strain evidence="2 3">SORGH_AS_0887</strain>
    </source>
</reference>
<sequence length="288" mass="31441">MSILTKTAGAFLLSMIAFQVYAVDLDAGDYDVAPTGTNLALLYLQHATRDSQYLGSNKVNNHIGLTSDIGIARYVHYTDVAGYRIAPQILVPFGRLKGEDDLSALGSTSGIGDVILAVPIWFVNDQANKTYFGVTPYLFLPTGKYSNNDALNIGENRYKLNVQAAFSTRLAPKIAWDAAADFTVYGKNDDALGGGTLKQDIGYQLQSSVRYFLNERIDLRSGISYADAGDTKLNGISSASNKQTKFWLGTGFSPTATTNVILTYGRDIDVENGFKEDNRINVRLLKVF</sequence>
<name>A0ABU0US65_ACIBI</name>
<dbReference type="Proteomes" id="UP001233360">
    <property type="component" value="Unassembled WGS sequence"/>
</dbReference>
<dbReference type="RefSeq" id="WP_307001588.1">
    <property type="nucleotide sequence ID" value="NZ_JAUTBK010000002.1"/>
</dbReference>
<keyword evidence="1" id="KW-0732">Signal</keyword>
<evidence type="ECO:0000256" key="1">
    <source>
        <dbReference type="SAM" id="SignalP"/>
    </source>
</evidence>